<evidence type="ECO:0000313" key="1">
    <source>
        <dbReference type="EMBL" id="KAH3728285.1"/>
    </source>
</evidence>
<protein>
    <submittedName>
        <fullName evidence="1">Uncharacterized protein</fullName>
    </submittedName>
</protein>
<proteinExistence type="predicted"/>
<evidence type="ECO:0000313" key="2">
    <source>
        <dbReference type="Proteomes" id="UP000828390"/>
    </source>
</evidence>
<dbReference type="EMBL" id="JAIWYP010000012">
    <property type="protein sequence ID" value="KAH3728285.1"/>
    <property type="molecule type" value="Genomic_DNA"/>
</dbReference>
<organism evidence="1 2">
    <name type="scientific">Dreissena polymorpha</name>
    <name type="common">Zebra mussel</name>
    <name type="synonym">Mytilus polymorpha</name>
    <dbReference type="NCBI Taxonomy" id="45954"/>
    <lineage>
        <taxon>Eukaryota</taxon>
        <taxon>Metazoa</taxon>
        <taxon>Spiralia</taxon>
        <taxon>Lophotrochozoa</taxon>
        <taxon>Mollusca</taxon>
        <taxon>Bivalvia</taxon>
        <taxon>Autobranchia</taxon>
        <taxon>Heteroconchia</taxon>
        <taxon>Euheterodonta</taxon>
        <taxon>Imparidentia</taxon>
        <taxon>Neoheterodontei</taxon>
        <taxon>Myida</taxon>
        <taxon>Dreissenoidea</taxon>
        <taxon>Dreissenidae</taxon>
        <taxon>Dreissena</taxon>
    </lineage>
</organism>
<accession>A0A9D4CQ64</accession>
<comment type="caution">
    <text evidence="1">The sequence shown here is derived from an EMBL/GenBank/DDBJ whole genome shotgun (WGS) entry which is preliminary data.</text>
</comment>
<reference evidence="1" key="2">
    <citation type="submission" date="2020-11" db="EMBL/GenBank/DDBJ databases">
        <authorList>
            <person name="McCartney M.A."/>
            <person name="Auch B."/>
            <person name="Kono T."/>
            <person name="Mallez S."/>
            <person name="Becker A."/>
            <person name="Gohl D.M."/>
            <person name="Silverstein K.A.T."/>
            <person name="Koren S."/>
            <person name="Bechman K.B."/>
            <person name="Herman A."/>
            <person name="Abrahante J.E."/>
            <person name="Garbe J."/>
        </authorList>
    </citation>
    <scope>NUCLEOTIDE SEQUENCE</scope>
    <source>
        <strain evidence="1">Duluth1</strain>
        <tissue evidence="1">Whole animal</tissue>
    </source>
</reference>
<dbReference type="Proteomes" id="UP000828390">
    <property type="component" value="Unassembled WGS sequence"/>
</dbReference>
<sequence length="78" mass="9024">MEEVLTFLMPLFDMDPFLPRSIVAALVPIELHSLCQLEVFPIDVCLATLRFWSLRTNPQLPSRHQCTVTVMQYEKVGF</sequence>
<dbReference type="AlphaFoldDB" id="A0A9D4CQ64"/>
<keyword evidence="2" id="KW-1185">Reference proteome</keyword>
<name>A0A9D4CQ64_DREPO</name>
<reference evidence="1" key="1">
    <citation type="journal article" date="2019" name="bioRxiv">
        <title>The Genome of the Zebra Mussel, Dreissena polymorpha: A Resource for Invasive Species Research.</title>
        <authorList>
            <person name="McCartney M.A."/>
            <person name="Auch B."/>
            <person name="Kono T."/>
            <person name="Mallez S."/>
            <person name="Zhang Y."/>
            <person name="Obille A."/>
            <person name="Becker A."/>
            <person name="Abrahante J.E."/>
            <person name="Garbe J."/>
            <person name="Badalamenti J.P."/>
            <person name="Herman A."/>
            <person name="Mangelson H."/>
            <person name="Liachko I."/>
            <person name="Sullivan S."/>
            <person name="Sone E.D."/>
            <person name="Koren S."/>
            <person name="Silverstein K.A.T."/>
            <person name="Beckman K.B."/>
            <person name="Gohl D.M."/>
        </authorList>
    </citation>
    <scope>NUCLEOTIDE SEQUENCE</scope>
    <source>
        <strain evidence="1">Duluth1</strain>
        <tissue evidence="1">Whole animal</tissue>
    </source>
</reference>
<gene>
    <name evidence="1" type="ORF">DPMN_054239</name>
</gene>